<feature type="compositionally biased region" description="Low complexity" evidence="2">
    <location>
        <begin position="450"/>
        <end position="465"/>
    </location>
</feature>
<protein>
    <recommendedName>
        <fullName evidence="4">Arf-GAP domain-containing protein</fullName>
    </recommendedName>
</protein>
<evidence type="ECO:0000313" key="6">
    <source>
        <dbReference type="Proteomes" id="UP000308549"/>
    </source>
</evidence>
<dbReference type="PRINTS" id="PR00405">
    <property type="entry name" value="REVINTRACTNG"/>
</dbReference>
<keyword evidence="1" id="KW-0479">Metal-binding</keyword>
<accession>A0A4U0TY50</accession>
<dbReference type="PROSITE" id="PS50115">
    <property type="entry name" value="ARFGAP"/>
    <property type="match status" value="1"/>
</dbReference>
<comment type="caution">
    <text evidence="5">The sequence shown here is derived from an EMBL/GenBank/DDBJ whole genome shotgun (WGS) entry which is preliminary data.</text>
</comment>
<feature type="compositionally biased region" description="Low complexity" evidence="2">
    <location>
        <begin position="532"/>
        <end position="549"/>
    </location>
</feature>
<dbReference type="InterPro" id="IPR051718">
    <property type="entry name" value="ARF_GTPase-activating"/>
</dbReference>
<feature type="region of interest" description="Disordered" evidence="2">
    <location>
        <begin position="1042"/>
        <end position="1494"/>
    </location>
</feature>
<dbReference type="InterPro" id="IPR044732">
    <property type="entry name" value="ArfGAP_SMAP1-like"/>
</dbReference>
<dbReference type="Gene3D" id="1.10.220.150">
    <property type="entry name" value="Arf GTPase activating protein"/>
    <property type="match status" value="1"/>
</dbReference>
<dbReference type="CDD" id="cd08839">
    <property type="entry name" value="ArfGap_SMAP"/>
    <property type="match status" value="1"/>
</dbReference>
<organism evidence="5 6">
    <name type="scientific">Salinomyces thailandicus</name>
    <dbReference type="NCBI Taxonomy" id="706561"/>
    <lineage>
        <taxon>Eukaryota</taxon>
        <taxon>Fungi</taxon>
        <taxon>Dikarya</taxon>
        <taxon>Ascomycota</taxon>
        <taxon>Pezizomycotina</taxon>
        <taxon>Dothideomycetes</taxon>
        <taxon>Dothideomycetidae</taxon>
        <taxon>Mycosphaerellales</taxon>
        <taxon>Teratosphaeriaceae</taxon>
        <taxon>Salinomyces</taxon>
    </lineage>
</organism>
<feature type="compositionally biased region" description="Low complexity" evidence="2">
    <location>
        <begin position="673"/>
        <end position="705"/>
    </location>
</feature>
<reference evidence="5 6" key="1">
    <citation type="submission" date="2017-03" db="EMBL/GenBank/DDBJ databases">
        <title>Genomes of endolithic fungi from Antarctica.</title>
        <authorList>
            <person name="Coleine C."/>
            <person name="Masonjones S."/>
            <person name="Stajich J.E."/>
        </authorList>
    </citation>
    <scope>NUCLEOTIDE SEQUENCE [LARGE SCALE GENOMIC DNA]</scope>
    <source>
        <strain evidence="5 6">CCFEE 6315</strain>
    </source>
</reference>
<dbReference type="EMBL" id="NAJL01000023">
    <property type="protein sequence ID" value="TKA27423.1"/>
    <property type="molecule type" value="Genomic_DNA"/>
</dbReference>
<feature type="compositionally biased region" description="Low complexity" evidence="2">
    <location>
        <begin position="608"/>
        <end position="636"/>
    </location>
</feature>
<dbReference type="Pfam" id="PF01412">
    <property type="entry name" value="ArfGap"/>
    <property type="match status" value="1"/>
</dbReference>
<dbReference type="SUPFAM" id="SSF57863">
    <property type="entry name" value="ArfGap/RecO-like zinc finger"/>
    <property type="match status" value="1"/>
</dbReference>
<gene>
    <name evidence="5" type="ORF">B0A50_05035</name>
</gene>
<keyword evidence="6" id="KW-1185">Reference proteome</keyword>
<dbReference type="InterPro" id="IPR001164">
    <property type="entry name" value="ArfGAP_dom"/>
</dbReference>
<feature type="compositionally biased region" description="Polar residues" evidence="2">
    <location>
        <begin position="1046"/>
        <end position="1055"/>
    </location>
</feature>
<dbReference type="OrthoDB" id="10266696at2759"/>
<dbReference type="PANTHER" id="PTHR45705">
    <property type="entry name" value="FI20236P1"/>
    <property type="match status" value="1"/>
</dbReference>
<proteinExistence type="predicted"/>
<sequence>MEWPRALRQTLLAVCLYSTVTGAANSSTALGHYVAQGLGQTSTTSVSTTTSSQAAAASDPLVNCPRGNNTQISTSHGVTYHIYCDAYLPSANDTLAQTYTTQGNYSECAPECDQINGCNFTSTWGDIFTSIVSEYPSTSTADTSFTFYEWGGATTVITPVYVFGTPTPVSTIVSTASYYGAHTVPSSADYYWSSTTDVVSTYGTTYTTAYLDLFEIPLTHFYPTPTPACSITEVYSATCDDYCNIYGGTVEVYYWPGVTPGPDGNFPNTTKPSTPSTTEVDGVTMTSPSVYVSFQSLYAADSCRRVGSEYTGSILAFDPASISTVYGGPGFLSADVPDGASVFNFGDLGPTVDAAAYERQVNCVVDTGCKTIYPDYKPTISVPSEVRALDPAWASCYPDFRGFYDPPKALGAATTVPGPGGYTSATPSPTPVSPMPTETGGVTTAKETSAPQTPVPVTTGAGTTQKETSKLEPSGTEQPKPPGAADGALNGDSGEDPQPSEATENDSPTAQDGSAQSDNPHASTNDPAGAQSSSASNDNASNDNASNNSEDTSQPSENQSSDDNQEADPAVAGDGSNDSQPTDAASASSQDSDSGSAQDDGSSELGSDDVSSPSQTVDTDSSSSSQNSNGDPALDGDGSGQGSSSQNGGGDSSNPSHDGGSDPSQDDDDDSRVVGSGVLTSSQDADSDPGSGDDAGSSTGSTGDQPGTDDASSDAESDNPNAGANAPAFTMHGTTITADAAGDYVIDSSTLTAGSSSVVVDGITYTLATSSSAIVLNSAYPTASVPIAGHTISPGSQTVIEGTTYSVDRSGSAVVINGITKPARNGYFVVEGQTYSEGPSTRPVVEGQTLSPGSQTVIGHTTYFLGPSGSALVVNGVTQTLQPVGNAATARETDGGTADTAERNRAALKALVKLESNKSCGDCKRNKHPRWASWNLGVFVCIRCSGIHRSLGVHISKVKSVDLDSWTDEQLASMVKWGNKRANRYWEDKLAEGHVPNESKIENFIRTKYDSRRWVMDGPMPDPSTLDAGDDDDVPLKVVQERARVSSGTQPRNGGTSVGRGLAQPPQARPQEVDLFGDMNEPTPARPNTTEPAVSRAPPPPKAPAAAPKPTRPGESLLGLDFFGGAQSAPPARPSSTGPNTGGAPGRTDLKQSILSLYASKPAAPPQQPTTSNMNAFGGMQSPPPTASPQQSNAQALGGLGDAFGSLSFTSPSPQQAAKALPFSGLTSPTGHSRAPSGTKSSLSGGSFFDMKPAPPPKNTPPPPQPTTTTTTTRKESFGGDFGDFSSSVTSPVAYMAKSPPAPASGGMGDLFDMASPTISAPAPKPAAVPQTAKSPAPVQASNYAQSAAFNLSQPSQPSPPQPVPAAQATSGFGNISNMDAWGSNDAWGSSEPVKPPVQQAAPIQTSANSTFKPAATPAAASKIESPFESGWGDPEPAAPAAPANTAQSAGGWNVQQDDEFGGWSHASPVATTSEPKQGGVGGNADDLFGNVWQ</sequence>
<feature type="compositionally biased region" description="Polar residues" evidence="2">
    <location>
        <begin position="500"/>
        <end position="526"/>
    </location>
</feature>
<evidence type="ECO:0000256" key="3">
    <source>
        <dbReference type="SAM" id="SignalP"/>
    </source>
</evidence>
<dbReference type="InterPro" id="IPR037278">
    <property type="entry name" value="ARFGAP/RecO"/>
</dbReference>
<evidence type="ECO:0000256" key="1">
    <source>
        <dbReference type="PROSITE-ProRule" id="PRU00288"/>
    </source>
</evidence>
<feature type="compositionally biased region" description="Polar residues" evidence="2">
    <location>
        <begin position="1225"/>
        <end position="1245"/>
    </location>
</feature>
<feature type="compositionally biased region" description="Polar residues" evidence="2">
    <location>
        <begin position="1207"/>
        <end position="1216"/>
    </location>
</feature>
<evidence type="ECO:0000259" key="4">
    <source>
        <dbReference type="PROSITE" id="PS50115"/>
    </source>
</evidence>
<keyword evidence="1" id="KW-0863">Zinc-finger</keyword>
<feature type="compositionally biased region" description="Polar residues" evidence="2">
    <location>
        <begin position="1402"/>
        <end position="1412"/>
    </location>
</feature>
<dbReference type="GO" id="GO:0005096">
    <property type="term" value="F:GTPase activator activity"/>
    <property type="evidence" value="ECO:0007669"/>
    <property type="project" value="InterPro"/>
</dbReference>
<feature type="compositionally biased region" description="Polar residues" evidence="2">
    <location>
        <begin position="550"/>
        <end position="562"/>
    </location>
</feature>
<feature type="region of interest" description="Disordered" evidence="2">
    <location>
        <begin position="420"/>
        <end position="728"/>
    </location>
</feature>
<dbReference type="InterPro" id="IPR038508">
    <property type="entry name" value="ArfGAP_dom_sf"/>
</dbReference>
<keyword evidence="1" id="KW-0862">Zinc</keyword>
<dbReference type="PANTHER" id="PTHR45705:SF1">
    <property type="entry name" value="FI20236P1"/>
    <property type="match status" value="1"/>
</dbReference>
<dbReference type="Proteomes" id="UP000308549">
    <property type="component" value="Unassembled WGS sequence"/>
</dbReference>
<evidence type="ECO:0000256" key="2">
    <source>
        <dbReference type="SAM" id="MobiDB-lite"/>
    </source>
</evidence>
<feature type="compositionally biased region" description="Low complexity" evidence="2">
    <location>
        <begin position="1431"/>
        <end position="1452"/>
    </location>
</feature>
<feature type="domain" description="Arf-GAP" evidence="4">
    <location>
        <begin position="905"/>
        <end position="1015"/>
    </location>
</feature>
<feature type="signal peptide" evidence="3">
    <location>
        <begin position="1"/>
        <end position="22"/>
    </location>
</feature>
<dbReference type="SMART" id="SM00105">
    <property type="entry name" value="ArfGap"/>
    <property type="match status" value="1"/>
</dbReference>
<keyword evidence="3" id="KW-0732">Signal</keyword>
<feature type="compositionally biased region" description="Polar residues" evidence="2">
    <location>
        <begin position="440"/>
        <end position="449"/>
    </location>
</feature>
<feature type="compositionally biased region" description="Gly residues" evidence="2">
    <location>
        <begin position="637"/>
        <end position="651"/>
    </location>
</feature>
<dbReference type="GO" id="GO:0008270">
    <property type="term" value="F:zinc ion binding"/>
    <property type="evidence" value="ECO:0007669"/>
    <property type="project" value="UniProtKB-KW"/>
</dbReference>
<dbReference type="GO" id="GO:0005737">
    <property type="term" value="C:cytoplasm"/>
    <property type="evidence" value="ECO:0007669"/>
    <property type="project" value="TreeGrafter"/>
</dbReference>
<feature type="compositionally biased region" description="Low complexity" evidence="2">
    <location>
        <begin position="583"/>
        <end position="600"/>
    </location>
</feature>
<name>A0A4U0TY50_9PEZI</name>
<feature type="chain" id="PRO_5020727622" description="Arf-GAP domain-containing protein" evidence="3">
    <location>
        <begin position="23"/>
        <end position="1494"/>
    </location>
</feature>
<feature type="compositionally biased region" description="Polar residues" evidence="2">
    <location>
        <begin position="1340"/>
        <end position="1352"/>
    </location>
</feature>
<dbReference type="FunFam" id="1.10.220.150:FF:000010">
    <property type="entry name" value="Stromal membrane-associated protein"/>
    <property type="match status" value="1"/>
</dbReference>
<feature type="compositionally biased region" description="Pro residues" evidence="2">
    <location>
        <begin position="1253"/>
        <end position="1266"/>
    </location>
</feature>
<evidence type="ECO:0000313" key="5">
    <source>
        <dbReference type="EMBL" id="TKA27423.1"/>
    </source>
</evidence>